<keyword evidence="2" id="KW-1185">Reference proteome</keyword>
<evidence type="ECO:0000313" key="1">
    <source>
        <dbReference type="EMBL" id="SEA97989.1"/>
    </source>
</evidence>
<proteinExistence type="predicted"/>
<dbReference type="Pfam" id="PF09615">
    <property type="entry name" value="Cas_Csy3"/>
    <property type="match status" value="1"/>
</dbReference>
<evidence type="ECO:0000313" key="2">
    <source>
        <dbReference type="Proteomes" id="UP000199397"/>
    </source>
</evidence>
<dbReference type="OrthoDB" id="240864at2"/>
<name>A0A1H4FKW1_9GAMM</name>
<dbReference type="NCBIfam" id="TIGR02566">
    <property type="entry name" value="cas_Csy3"/>
    <property type="match status" value="1"/>
</dbReference>
<protein>
    <submittedName>
        <fullName evidence="1">CRISPR-associated protein Csy3</fullName>
    </submittedName>
</protein>
<dbReference type="STRING" id="525918.SAMN05660964_03016"/>
<accession>A0A1H4FKW1</accession>
<reference evidence="1 2" key="1">
    <citation type="submission" date="2016-10" db="EMBL/GenBank/DDBJ databases">
        <authorList>
            <person name="de Groot N.N."/>
        </authorList>
    </citation>
    <scope>NUCLEOTIDE SEQUENCE [LARGE SCALE GENOMIC DNA]</scope>
    <source>
        <strain evidence="1 2">DSM 21228</strain>
    </source>
</reference>
<dbReference type="InterPro" id="IPR013399">
    <property type="entry name" value="CRISPR-assoc_prot_Csy3"/>
</dbReference>
<dbReference type="RefSeq" id="WP_093069954.1">
    <property type="nucleotide sequence ID" value="NZ_FNQP01000022.1"/>
</dbReference>
<dbReference type="Proteomes" id="UP000199397">
    <property type="component" value="Unassembled WGS sequence"/>
</dbReference>
<organism evidence="1 2">
    <name type="scientific">Thiothrix caldifontis</name>
    <dbReference type="NCBI Taxonomy" id="525918"/>
    <lineage>
        <taxon>Bacteria</taxon>
        <taxon>Pseudomonadati</taxon>
        <taxon>Pseudomonadota</taxon>
        <taxon>Gammaproteobacteria</taxon>
        <taxon>Thiotrichales</taxon>
        <taxon>Thiotrichaceae</taxon>
        <taxon>Thiothrix</taxon>
    </lineage>
</organism>
<dbReference type="EMBL" id="FNQP01000022">
    <property type="protein sequence ID" value="SEA97989.1"/>
    <property type="molecule type" value="Genomic_DNA"/>
</dbReference>
<sequence length="343" mass="37737">MAAAKLTLPSMLNYTRSIIPSNGVFFYRDGEQEKPITVHQQTVRGTIANYGNVYKGDKQQSESDLAKQLDPANANIQRIDVCYLPDAVDTFCLRFSVTFAAHSLAPGACNDTEYAKALEQFALAYREKGGYTELAGRYLQNLINGRWLWRNRYATDKQVTLSYAGKTLVFAVAHELEHDYSAVEGYVALRDTLAAALSGNGGVLRLQVTAAGVLGFGQEVYPSQEFVEGKKDKTLASVKVAGDVRQAAMHSQKIGNALRTIDDWHSRAADYGKIAVEPYGVVAQRAEAVRLPNSKSDLYSYLKDLELWTERVTAAQGMLPAEAHYLMACLIRGGVYSGGKKEK</sequence>
<dbReference type="AlphaFoldDB" id="A0A1H4FKW1"/>
<gene>
    <name evidence="1" type="ORF">SAMN05660964_03016</name>
</gene>